<keyword evidence="3" id="KW-1185">Reference proteome</keyword>
<dbReference type="EMBL" id="JAJTTC010000009">
    <property type="protein sequence ID" value="MCF0064867.1"/>
    <property type="molecule type" value="Genomic_DNA"/>
</dbReference>
<sequence length="122" mass="13994">MNGETKPTELISSVKQLIKESRARVAVAVNAEITMLYYQIGKRINDDVLRNSRAEYGKQIVSALSADLILEYGSGWGEKHLRHCMHFANVFSDSSIVYALRRQLSWTHFKSLMYIDDELKRA</sequence>
<name>A0A9X1PNZ1_9BACT</name>
<organism evidence="2 3">
    <name type="scientific">Dyadobacter chenwenxiniae</name>
    <dbReference type="NCBI Taxonomy" id="2906456"/>
    <lineage>
        <taxon>Bacteria</taxon>
        <taxon>Pseudomonadati</taxon>
        <taxon>Bacteroidota</taxon>
        <taxon>Cytophagia</taxon>
        <taxon>Cytophagales</taxon>
        <taxon>Spirosomataceae</taxon>
        <taxon>Dyadobacter</taxon>
    </lineage>
</organism>
<gene>
    <name evidence="2" type="ORF">LXM26_25365</name>
</gene>
<comment type="caution">
    <text evidence="2">The sequence shown here is derived from an EMBL/GenBank/DDBJ whole genome shotgun (WGS) entry which is preliminary data.</text>
</comment>
<dbReference type="Proteomes" id="UP001139000">
    <property type="component" value="Unassembled WGS sequence"/>
</dbReference>
<protein>
    <submittedName>
        <fullName evidence="2">DUF1016 N-terminal domain-containing protein</fullName>
    </submittedName>
</protein>
<dbReference type="InterPro" id="IPR041527">
    <property type="entry name" value="YhcG_N"/>
</dbReference>
<evidence type="ECO:0000313" key="2">
    <source>
        <dbReference type="EMBL" id="MCF0064867.1"/>
    </source>
</evidence>
<proteinExistence type="predicted"/>
<dbReference type="RefSeq" id="WP_234657846.1">
    <property type="nucleotide sequence ID" value="NZ_CP094997.1"/>
</dbReference>
<dbReference type="PANTHER" id="PTHR30547:SF5">
    <property type="entry name" value="NUCLEASE YHCG-RELATED"/>
    <property type="match status" value="1"/>
</dbReference>
<accession>A0A9X1PNZ1</accession>
<feature type="domain" description="YhcG N-terminal" evidence="1">
    <location>
        <begin position="14"/>
        <end position="121"/>
    </location>
</feature>
<reference evidence="2" key="1">
    <citation type="submission" date="2021-12" db="EMBL/GenBank/DDBJ databases">
        <title>Novel species in genus Dyadobacter.</title>
        <authorList>
            <person name="Ma C."/>
        </authorList>
    </citation>
    <scope>NUCLEOTIDE SEQUENCE</scope>
    <source>
        <strain evidence="2">LJ419</strain>
    </source>
</reference>
<dbReference type="InterPro" id="IPR053148">
    <property type="entry name" value="PD-DEXK-like_domain"/>
</dbReference>
<evidence type="ECO:0000313" key="3">
    <source>
        <dbReference type="Proteomes" id="UP001139000"/>
    </source>
</evidence>
<dbReference type="Pfam" id="PF17761">
    <property type="entry name" value="DUF1016_N"/>
    <property type="match status" value="1"/>
</dbReference>
<dbReference type="AlphaFoldDB" id="A0A9X1PNZ1"/>
<evidence type="ECO:0000259" key="1">
    <source>
        <dbReference type="Pfam" id="PF17761"/>
    </source>
</evidence>
<dbReference type="PANTHER" id="PTHR30547">
    <property type="entry name" value="UNCHARACTERIZED PROTEIN YHCG-RELATED"/>
    <property type="match status" value="1"/>
</dbReference>